<organism evidence="3 4">
    <name type="scientific">Jiella endophytica</name>
    <dbReference type="NCBI Taxonomy" id="2558362"/>
    <lineage>
        <taxon>Bacteria</taxon>
        <taxon>Pseudomonadati</taxon>
        <taxon>Pseudomonadota</taxon>
        <taxon>Alphaproteobacteria</taxon>
        <taxon>Hyphomicrobiales</taxon>
        <taxon>Aurantimonadaceae</taxon>
        <taxon>Jiella</taxon>
    </lineage>
</organism>
<dbReference type="GO" id="GO:0042597">
    <property type="term" value="C:periplasmic space"/>
    <property type="evidence" value="ECO:0007669"/>
    <property type="project" value="InterPro"/>
</dbReference>
<name>A0A4Y8RIQ7_9HYPH</name>
<proteinExistence type="predicted"/>
<evidence type="ECO:0000259" key="2">
    <source>
        <dbReference type="Pfam" id="PF04069"/>
    </source>
</evidence>
<dbReference type="GO" id="GO:0043190">
    <property type="term" value="C:ATP-binding cassette (ABC) transporter complex"/>
    <property type="evidence" value="ECO:0007669"/>
    <property type="project" value="InterPro"/>
</dbReference>
<keyword evidence="1" id="KW-0732">Signal</keyword>
<dbReference type="GO" id="GO:0015871">
    <property type="term" value="P:choline transport"/>
    <property type="evidence" value="ECO:0007669"/>
    <property type="project" value="InterPro"/>
</dbReference>
<feature type="domain" description="ABC-type glycine betaine transport system substrate-binding" evidence="2">
    <location>
        <begin position="29"/>
        <end position="281"/>
    </location>
</feature>
<dbReference type="NCBIfam" id="TIGR03414">
    <property type="entry name" value="ABC_choline_bnd"/>
    <property type="match status" value="1"/>
</dbReference>
<comment type="caution">
    <text evidence="3">The sequence shown here is derived from an EMBL/GenBank/DDBJ whole genome shotgun (WGS) entry which is preliminary data.</text>
</comment>
<dbReference type="AlphaFoldDB" id="A0A4Y8RIQ7"/>
<reference evidence="3 4" key="1">
    <citation type="submission" date="2019-03" db="EMBL/GenBank/DDBJ databases">
        <title>Jiella endophytica sp. nov., a novel endophytic bacterium isolated from root of Ficus microcarpa Linn. f.</title>
        <authorList>
            <person name="Tuo L."/>
        </authorList>
    </citation>
    <scope>NUCLEOTIDE SEQUENCE [LARGE SCALE GENOMIC DNA]</scope>
    <source>
        <strain evidence="3 4">CBS5Q-3</strain>
    </source>
</reference>
<dbReference type="EMBL" id="SOZD01000004">
    <property type="protein sequence ID" value="TFF22010.1"/>
    <property type="molecule type" value="Genomic_DNA"/>
</dbReference>
<keyword evidence="4" id="KW-1185">Reference proteome</keyword>
<dbReference type="Gene3D" id="3.40.190.10">
    <property type="entry name" value="Periplasmic binding protein-like II"/>
    <property type="match status" value="1"/>
</dbReference>
<sequence>MIKLLQTTAALSLVLAGTAFAEEPASCQTVRYSDPGWTDISSTNALLKTVLGPLGYTADIKTLSVPITYRGLANDELDIFLGNWMPTQTQIVDPMVEKGELEVLKVNLSGNRFTLAVPDYVAEAGVTSFDDLAKNADKFDHKIYGIEAGASVNQNMLRMIKDDAFGLGDWQLVESSEQGMLSQVQRAERADKWVVFPAWEPHPMNTEYKLTYLKGGDKYFGPNMGSAKVRTVSRPGFAEECPNLTALLKNMTFSVDLENAMMAKILNDGISADQAAKEAIEKNPGLLDGWLDGVTTRDGKPALAAVKGELGL</sequence>
<dbReference type="Gene3D" id="3.40.190.100">
    <property type="entry name" value="Glycine betaine-binding periplasmic protein, domain 2"/>
    <property type="match status" value="1"/>
</dbReference>
<evidence type="ECO:0000313" key="3">
    <source>
        <dbReference type="EMBL" id="TFF22010.1"/>
    </source>
</evidence>
<evidence type="ECO:0000256" key="1">
    <source>
        <dbReference type="SAM" id="SignalP"/>
    </source>
</evidence>
<dbReference type="Pfam" id="PF04069">
    <property type="entry name" value="OpuAC"/>
    <property type="match status" value="1"/>
</dbReference>
<dbReference type="GO" id="GO:0033265">
    <property type="term" value="F:choline binding"/>
    <property type="evidence" value="ECO:0007669"/>
    <property type="project" value="InterPro"/>
</dbReference>
<dbReference type="GO" id="GO:0022857">
    <property type="term" value="F:transmembrane transporter activity"/>
    <property type="evidence" value="ECO:0007669"/>
    <property type="project" value="InterPro"/>
</dbReference>
<gene>
    <name evidence="3" type="primary">choX</name>
    <name evidence="3" type="ORF">E3C22_15285</name>
</gene>
<evidence type="ECO:0000313" key="4">
    <source>
        <dbReference type="Proteomes" id="UP000298179"/>
    </source>
</evidence>
<feature type="signal peptide" evidence="1">
    <location>
        <begin position="1"/>
        <end position="21"/>
    </location>
</feature>
<accession>A0A4Y8RIQ7</accession>
<dbReference type="CDD" id="cd13640">
    <property type="entry name" value="PBP2_ChoX"/>
    <property type="match status" value="1"/>
</dbReference>
<dbReference type="SUPFAM" id="SSF53850">
    <property type="entry name" value="Periplasmic binding protein-like II"/>
    <property type="match status" value="1"/>
</dbReference>
<dbReference type="OrthoDB" id="9787902at2"/>
<dbReference type="Proteomes" id="UP000298179">
    <property type="component" value="Unassembled WGS sequence"/>
</dbReference>
<dbReference type="InterPro" id="IPR007210">
    <property type="entry name" value="ABC_Gly_betaine_transp_sub-bd"/>
</dbReference>
<feature type="chain" id="PRO_5021218095" evidence="1">
    <location>
        <begin position="22"/>
        <end position="312"/>
    </location>
</feature>
<dbReference type="InterPro" id="IPR017783">
    <property type="entry name" value="ABC_choline_sub-bd"/>
</dbReference>
<dbReference type="RefSeq" id="WP_134762893.1">
    <property type="nucleotide sequence ID" value="NZ_SOZD01000004.1"/>
</dbReference>
<protein>
    <submittedName>
        <fullName evidence="3">Choline ABC transporter substrate-binding protein</fullName>
    </submittedName>
</protein>